<evidence type="ECO:0000313" key="3">
    <source>
        <dbReference type="EMBL" id="KAK5694787.1"/>
    </source>
</evidence>
<feature type="region of interest" description="Disordered" evidence="2">
    <location>
        <begin position="1"/>
        <end position="155"/>
    </location>
</feature>
<feature type="compositionally biased region" description="Polar residues" evidence="2">
    <location>
        <begin position="409"/>
        <end position="423"/>
    </location>
</feature>
<feature type="compositionally biased region" description="Basic and acidic residues" evidence="2">
    <location>
        <begin position="445"/>
        <end position="454"/>
    </location>
</feature>
<accession>A0AAN7WBG3</accession>
<dbReference type="EMBL" id="JAVRQU010000015">
    <property type="protein sequence ID" value="KAK5694787.1"/>
    <property type="molecule type" value="Genomic_DNA"/>
</dbReference>
<evidence type="ECO:0008006" key="5">
    <source>
        <dbReference type="Google" id="ProtNLM"/>
    </source>
</evidence>
<feature type="compositionally biased region" description="Pro residues" evidence="2">
    <location>
        <begin position="592"/>
        <end position="601"/>
    </location>
</feature>
<dbReference type="GO" id="GO:0070823">
    <property type="term" value="C:HDA1 complex"/>
    <property type="evidence" value="ECO:0007669"/>
    <property type="project" value="InterPro"/>
</dbReference>
<dbReference type="Proteomes" id="UP001310594">
    <property type="component" value="Unassembled WGS sequence"/>
</dbReference>
<feature type="compositionally biased region" description="Polar residues" evidence="2">
    <location>
        <begin position="644"/>
        <end position="658"/>
    </location>
</feature>
<feature type="compositionally biased region" description="Basic and acidic residues" evidence="2">
    <location>
        <begin position="32"/>
        <end position="73"/>
    </location>
</feature>
<dbReference type="Pfam" id="PF11496">
    <property type="entry name" value="HDA2-3"/>
    <property type="match status" value="1"/>
</dbReference>
<feature type="compositionally biased region" description="Basic and acidic residues" evidence="2">
    <location>
        <begin position="83"/>
        <end position="92"/>
    </location>
</feature>
<feature type="compositionally biased region" description="Low complexity" evidence="2">
    <location>
        <begin position="659"/>
        <end position="678"/>
    </location>
</feature>
<proteinExistence type="predicted"/>
<evidence type="ECO:0000256" key="2">
    <source>
        <dbReference type="SAM" id="MobiDB-lite"/>
    </source>
</evidence>
<dbReference type="Gene3D" id="2.40.50.40">
    <property type="match status" value="1"/>
</dbReference>
<keyword evidence="1" id="KW-0175">Coiled coil</keyword>
<feature type="compositionally biased region" description="Low complexity" evidence="2">
    <location>
        <begin position="270"/>
        <end position="282"/>
    </location>
</feature>
<feature type="compositionally biased region" description="Low complexity" evidence="2">
    <location>
        <begin position="425"/>
        <end position="436"/>
    </location>
</feature>
<feature type="compositionally biased region" description="Basic residues" evidence="2">
    <location>
        <begin position="1382"/>
        <end position="1392"/>
    </location>
</feature>
<organism evidence="3 4">
    <name type="scientific">Elasticomyces elasticus</name>
    <dbReference type="NCBI Taxonomy" id="574655"/>
    <lineage>
        <taxon>Eukaryota</taxon>
        <taxon>Fungi</taxon>
        <taxon>Dikarya</taxon>
        <taxon>Ascomycota</taxon>
        <taxon>Pezizomycotina</taxon>
        <taxon>Dothideomycetes</taxon>
        <taxon>Dothideomycetidae</taxon>
        <taxon>Mycosphaerellales</taxon>
        <taxon>Teratosphaeriaceae</taxon>
        <taxon>Elasticomyces</taxon>
    </lineage>
</organism>
<comment type="caution">
    <text evidence="3">The sequence shown here is derived from an EMBL/GenBank/DDBJ whole genome shotgun (WGS) entry which is preliminary data.</text>
</comment>
<feature type="compositionally biased region" description="Polar residues" evidence="2">
    <location>
        <begin position="339"/>
        <end position="351"/>
    </location>
</feature>
<dbReference type="InterPro" id="IPR038609">
    <property type="entry name" value="HDA1_su2/3_sf"/>
</dbReference>
<feature type="compositionally biased region" description="Basic and acidic residues" evidence="2">
    <location>
        <begin position="628"/>
        <end position="643"/>
    </location>
</feature>
<feature type="region of interest" description="Disordered" evidence="2">
    <location>
        <begin position="225"/>
        <end position="255"/>
    </location>
</feature>
<dbReference type="Gene3D" id="3.40.50.12360">
    <property type="match status" value="1"/>
</dbReference>
<dbReference type="InterPro" id="IPR021006">
    <property type="entry name" value="Hda2/3"/>
</dbReference>
<evidence type="ECO:0000313" key="4">
    <source>
        <dbReference type="Proteomes" id="UP001310594"/>
    </source>
</evidence>
<feature type="compositionally biased region" description="Polar residues" evidence="2">
    <location>
        <begin position="145"/>
        <end position="154"/>
    </location>
</feature>
<feature type="compositionally biased region" description="Polar residues" evidence="2">
    <location>
        <begin position="502"/>
        <end position="531"/>
    </location>
</feature>
<name>A0AAN7WBG3_9PEZI</name>
<evidence type="ECO:0000256" key="1">
    <source>
        <dbReference type="SAM" id="Coils"/>
    </source>
</evidence>
<feature type="compositionally biased region" description="Polar residues" evidence="2">
    <location>
        <begin position="609"/>
        <end position="625"/>
    </location>
</feature>
<feature type="compositionally biased region" description="Polar residues" evidence="2">
    <location>
        <begin position="727"/>
        <end position="740"/>
    </location>
</feature>
<reference evidence="3" key="1">
    <citation type="submission" date="2023-08" db="EMBL/GenBank/DDBJ databases">
        <title>Black Yeasts Isolated from many extreme environments.</title>
        <authorList>
            <person name="Coleine C."/>
            <person name="Stajich J.E."/>
            <person name="Selbmann L."/>
        </authorList>
    </citation>
    <scope>NUCLEOTIDE SEQUENCE</scope>
    <source>
        <strain evidence="3">CCFEE 5810</strain>
    </source>
</reference>
<feature type="region of interest" description="Disordered" evidence="2">
    <location>
        <begin position="717"/>
        <end position="744"/>
    </location>
</feature>
<feature type="coiled-coil region" evidence="1">
    <location>
        <begin position="1149"/>
        <end position="1247"/>
    </location>
</feature>
<feature type="compositionally biased region" description="Low complexity" evidence="2">
    <location>
        <begin position="106"/>
        <end position="119"/>
    </location>
</feature>
<feature type="compositionally biased region" description="Pro residues" evidence="2">
    <location>
        <begin position="353"/>
        <end position="363"/>
    </location>
</feature>
<feature type="compositionally biased region" description="Polar residues" evidence="2">
    <location>
        <begin position="305"/>
        <end position="316"/>
    </location>
</feature>
<dbReference type="CDD" id="cd00024">
    <property type="entry name" value="CD_CSD"/>
    <property type="match status" value="1"/>
</dbReference>
<protein>
    <recommendedName>
        <fullName evidence="5">Chromo domain-containing protein</fullName>
    </recommendedName>
</protein>
<feature type="compositionally biased region" description="Polar residues" evidence="2">
    <location>
        <begin position="539"/>
        <end position="571"/>
    </location>
</feature>
<feature type="region of interest" description="Disordered" evidence="2">
    <location>
        <begin position="170"/>
        <end position="210"/>
    </location>
</feature>
<sequence>MGAKRKQSSPAVNNSRKRAKGLQNAPPASPHPHGEIDPEKLYTIRNIIDERRGEYRIDWEDDPKTGERFEPTWEPKGNVTADAVKEWSEQKARRPRQSISVRPTQAAVPSTPAVAPSSVKKGRGRPRKVIDDSSPEVSPKLVRSQGKSRVSPQQLPAAKVVEAALSDTEAVPEIVESQPADQGPDVQPDSPLFEPIVAPSDPPSSYVAGEYQPYLSSSQPAPLVEHVQPAAISPAAADSEEQSRSIPVNFGEGASRVIPDSQTIISIISSAVPAVSGSSRSVEQVATPKRAEAVTETPGAPPSVQVGTSVENTSRSLESDEQYDPPRLASEPPADRSTNRASPQAVSTESQPAPEPPGSPSPAPIHALQLEKDVDESQSVEEIAPSPQEEESLFIPIEDEPRLADLEENSPTAAHLDNSTSGNFAPAAAASSVPSARHQTPALVDQDRDIDFSDHTQLSHADIVNHSIEASQQLQEEAELHIATQGTGTAVQRDHSQPEEPASQQAPTSFQQPAAVSSAAETSSFPFQTQLPRPGSGGLTQTPYITGSSIQRFSALTGRASSQPVGNSSPPFSSPIASVPLHSIGTIGESAPPRPTTPSSPPGASLTSRRSTQAMDAVQSANTPALSLKEKMKLMKASKEQWKLSRQTSIPTSAPSQDSKPSASLQPSALPLSQPPKAVSTLIAEEQSRRSPSAIPAVEVPVAASMEDQNTSERYETLMPQAPVNGTRKSVSGPTLSRQPSKLLDPQLPHSYMVPIALLGHQRDQYVSLTKAETEFIERFLASSSPDVYLTRKAEHLMDQKRQIALHPDLVNAETMTPYDVRPEQEAQWYVDCSVKFRFLKELLHGVRDQSLHIAIVTQSGRIVDMLDKFLVGINVQHRRIHELESANVVSEGQGLIVTLASVRDELRDGQASPADLVIALDPTVSADCLPVRAFKGGEKETPLATLVVPFSVEHLEQSISTALPERSRLRTLVSGFDHYRHDAGTLEDEQLGLAASAKALADYLTSHESGQDWPIPTLAALENLDSQTESDIDLPATQDEQALAATVGTKRSHDVDDIMVDSDVTTKKARIEAPLPADLPTTVNLQDLDLTHISDSVTKATQALPGDMAAVAGLVLSETEQSLRRMLYETQQRLDEHVETISQVQFKNEELRIQLVAETQQRKQSERVAEVYVNRIAATESRYSSLREELAVENTKLKQQLAEARTHLADHAVPERAEIEAARLRAELAEAETLQTEQRLEALAKNHEFLRDQYQTRTSDAQAMDTQVTELQSALDTAQTLASGEQAKLRQMGYDAQSKKLRDENARLKIILVDRDAAVKFRDEEIAKLKEAARGRMGTRGTSVPRSPRLGSPMKIIDGASPRGRASRQGSPTAGELKGKSTLHLHPLRYD</sequence>
<feature type="region of interest" description="Disordered" evidence="2">
    <location>
        <begin position="1335"/>
        <end position="1392"/>
    </location>
</feature>
<feature type="region of interest" description="Disordered" evidence="2">
    <location>
        <begin position="270"/>
        <end position="696"/>
    </location>
</feature>
<gene>
    <name evidence="3" type="ORF">LTR97_009377</name>
</gene>